<evidence type="ECO:0000313" key="3">
    <source>
        <dbReference type="Proteomes" id="UP000295264"/>
    </source>
</evidence>
<feature type="region of interest" description="Disordered" evidence="1">
    <location>
        <begin position="37"/>
        <end position="57"/>
    </location>
</feature>
<evidence type="ECO:0000313" key="2">
    <source>
        <dbReference type="EMBL" id="TEA37719.1"/>
    </source>
</evidence>
<dbReference type="EMBL" id="QWLN02005137">
    <property type="protein sequence ID" value="TEA37719.1"/>
    <property type="molecule type" value="Genomic_DNA"/>
</dbReference>
<sequence length="249" mass="27045">GCVLAHIQMSRETISPITHEERKATVPLSLEDDRELKTAEGAMTPPDGVAKNSADDRSAVALERQISPVGRRPHLRPSWLLQAPPEPSGKGTQCSPSRRLLRAPALNPTEARKTSEQHLGEQEVSRLVTQAQPFFMSGTLPKLIYLCSHDFSSIASWPHTVYPGQNGERPMGQVLGKLRTGEAPKPAQVLKILQLVMLGKDGQWTKKGASVVDAACVSRQPGPRHLGACPGQLRQAWAHPAEATSRCRG</sequence>
<name>A0A484GQF6_SOUCH</name>
<gene>
    <name evidence="2" type="ORF">DBR06_SOUSAS9210040</name>
</gene>
<feature type="compositionally biased region" description="Basic and acidic residues" evidence="1">
    <location>
        <begin position="110"/>
        <end position="122"/>
    </location>
</feature>
<proteinExistence type="predicted"/>
<evidence type="ECO:0000256" key="1">
    <source>
        <dbReference type="SAM" id="MobiDB-lite"/>
    </source>
</evidence>
<feature type="non-terminal residue" evidence="2">
    <location>
        <position position="249"/>
    </location>
</feature>
<accession>A0A484GQF6</accession>
<comment type="caution">
    <text evidence="2">The sequence shown here is derived from an EMBL/GenBank/DDBJ whole genome shotgun (WGS) entry which is preliminary data.</text>
</comment>
<organism evidence="2 3">
    <name type="scientific">Sousa chinensis</name>
    <name type="common">Indo-pacific humpbacked dolphin</name>
    <name type="synonym">Steno chinensis</name>
    <dbReference type="NCBI Taxonomy" id="103600"/>
    <lineage>
        <taxon>Eukaryota</taxon>
        <taxon>Metazoa</taxon>
        <taxon>Chordata</taxon>
        <taxon>Craniata</taxon>
        <taxon>Vertebrata</taxon>
        <taxon>Euteleostomi</taxon>
        <taxon>Mammalia</taxon>
        <taxon>Eutheria</taxon>
        <taxon>Laurasiatheria</taxon>
        <taxon>Artiodactyla</taxon>
        <taxon>Whippomorpha</taxon>
        <taxon>Cetacea</taxon>
        <taxon>Odontoceti</taxon>
        <taxon>Delphinidae</taxon>
        <taxon>Sousa</taxon>
    </lineage>
</organism>
<protein>
    <submittedName>
        <fullName evidence="2">Uncharacterized protein</fullName>
    </submittedName>
</protein>
<dbReference type="AlphaFoldDB" id="A0A484GQF6"/>
<keyword evidence="3" id="KW-1185">Reference proteome</keyword>
<dbReference type="Proteomes" id="UP000295264">
    <property type="component" value="Unassembled WGS sequence"/>
</dbReference>
<feature type="region of interest" description="Disordered" evidence="1">
    <location>
        <begin position="73"/>
        <end position="122"/>
    </location>
</feature>
<reference evidence="2 3" key="1">
    <citation type="journal article" date="2018" name="Genomics">
        <title>Molecular footprints of inshore aquatic adaptation in Indo-Pacific humpback dolphin (Sousa chinensis).</title>
        <authorList>
            <person name="Ming Y."/>
            <person name="Jian J."/>
            <person name="Yu F."/>
            <person name="Yu X."/>
            <person name="Wang J."/>
            <person name="Liu W."/>
        </authorList>
    </citation>
    <scope>NUCLEOTIDE SEQUENCE [LARGE SCALE GENOMIC DNA]</scope>
    <source>
        <strain evidence="2">MY-2018</strain>
        <tissue evidence="2">Skin</tissue>
    </source>
</reference>
<feature type="non-terminal residue" evidence="2">
    <location>
        <position position="1"/>
    </location>
</feature>